<feature type="binding site" evidence="9">
    <location>
        <position position="324"/>
    </location>
    <ligand>
        <name>Na(+)</name>
        <dbReference type="ChEBI" id="CHEBI:29101"/>
        <label>1</label>
    </ligand>
</feature>
<feature type="compositionally biased region" description="Low complexity" evidence="10">
    <location>
        <begin position="110"/>
        <end position="122"/>
    </location>
</feature>
<keyword evidence="9" id="KW-0915">Sodium</keyword>
<evidence type="ECO:0000313" key="12">
    <source>
        <dbReference type="Proteomes" id="UP000887560"/>
    </source>
</evidence>
<dbReference type="GO" id="GO:0005283">
    <property type="term" value="F:amino acid:sodium symporter activity"/>
    <property type="evidence" value="ECO:0007669"/>
    <property type="project" value="TreeGrafter"/>
</dbReference>
<dbReference type="PROSITE" id="PS50267">
    <property type="entry name" value="NA_NEUROTRAN_SYMP_3"/>
    <property type="match status" value="1"/>
</dbReference>
<feature type="transmembrane region" description="Helical" evidence="11">
    <location>
        <begin position="270"/>
        <end position="289"/>
    </location>
</feature>
<feature type="transmembrane region" description="Helical" evidence="11">
    <location>
        <begin position="321"/>
        <end position="341"/>
    </location>
</feature>
<evidence type="ECO:0000256" key="1">
    <source>
        <dbReference type="ARBA" id="ARBA00004141"/>
    </source>
</evidence>
<feature type="compositionally biased region" description="Low complexity" evidence="10">
    <location>
        <begin position="20"/>
        <end position="36"/>
    </location>
</feature>
<feature type="region of interest" description="Disordered" evidence="10">
    <location>
        <begin position="1"/>
        <end position="130"/>
    </location>
</feature>
<sequence>MSKIPAPPSSTKKSKVVGGNINNDNNIASTFNNSNTGFLKLPDEQSSHRRLLANEHHLKTNGRRRNRSSSPSPDINNDDEDDEDAEEEEDEIGDLRVGKLKTNGSRVMFSNNNSNSLRPNLLEEGENGLTNGSSSDMMMMVIEGVPLFLIELGIGQKLRTGPVGVWNAIHPYLGGVGVSAAIVSYLVSLYYNVILTWNCPKLANGSNITECVQSSTPANYFWNREAINTSDSIGDFGGFTWHMTFCLVFAWSVIYLCVMRGIKSSGKVMYLTATFPYFVLTAFMFRSILLPGATDGLRYMLTPDLSRLWEPDVWLDAATQIFYSMGLGFGGLIAFASYNPVKNNCKKDVLKMSLANLLTSLYTAFVIFCVLGYMGRKNFNSCIEKDMSLILKVAPGLYKNMEEINGNITMEEFTSYMQFDFRDSKFSEIINHPSYKKCELGDIISEAAEGTGLAFVVFTEAISQFPFPPFWAILFFLMLMMLGLGSMFGTLEGVITSLNDAKMIKLSQPMLSVIKKILF</sequence>
<keyword evidence="12" id="KW-1185">Reference proteome</keyword>
<dbReference type="PANTHER" id="PTHR11616">
    <property type="entry name" value="SODIUM/CHLORIDE DEPENDENT TRANSPORTER"/>
    <property type="match status" value="1"/>
</dbReference>
<evidence type="ECO:0000256" key="10">
    <source>
        <dbReference type="SAM" id="MobiDB-lite"/>
    </source>
</evidence>
<feature type="transmembrane region" description="Helical" evidence="11">
    <location>
        <begin position="172"/>
        <end position="191"/>
    </location>
</feature>
<accession>A0A915PDQ9</accession>
<organism evidence="12 13">
    <name type="scientific">Meloidogyne floridensis</name>
    <dbReference type="NCBI Taxonomy" id="298350"/>
    <lineage>
        <taxon>Eukaryota</taxon>
        <taxon>Metazoa</taxon>
        <taxon>Ecdysozoa</taxon>
        <taxon>Nematoda</taxon>
        <taxon>Chromadorea</taxon>
        <taxon>Rhabditida</taxon>
        <taxon>Tylenchina</taxon>
        <taxon>Tylenchomorpha</taxon>
        <taxon>Tylenchoidea</taxon>
        <taxon>Meloidogynidae</taxon>
        <taxon>Meloidogyninae</taxon>
        <taxon>Meloidogyne</taxon>
    </lineage>
</organism>
<feature type="binding site" evidence="9">
    <location>
        <position position="482"/>
    </location>
    <ligand>
        <name>Na(+)</name>
        <dbReference type="ChEBI" id="CHEBI:29101"/>
        <label>1</label>
    </ligand>
</feature>
<dbReference type="Pfam" id="PF00209">
    <property type="entry name" value="SNF"/>
    <property type="match status" value="2"/>
</dbReference>
<evidence type="ECO:0000313" key="13">
    <source>
        <dbReference type="WBParaSite" id="scf7180000424256.g12663"/>
    </source>
</evidence>
<feature type="binding site" evidence="9">
    <location>
        <position position="356"/>
    </location>
    <ligand>
        <name>Na(+)</name>
        <dbReference type="ChEBI" id="CHEBI:29101"/>
        <label>1</label>
    </ligand>
</feature>
<evidence type="ECO:0000256" key="7">
    <source>
        <dbReference type="ARBA" id="ARBA00023136"/>
    </source>
</evidence>
<keyword evidence="5" id="KW-0769">Symport</keyword>
<comment type="subcellular location">
    <subcellularLocation>
        <location evidence="1">Membrane</location>
        <topology evidence="1">Multi-pass membrane protein</topology>
    </subcellularLocation>
</comment>
<dbReference type="SUPFAM" id="SSF161070">
    <property type="entry name" value="SNF-like"/>
    <property type="match status" value="1"/>
</dbReference>
<keyword evidence="4 11" id="KW-0812">Transmembrane</keyword>
<evidence type="ECO:0000256" key="8">
    <source>
        <dbReference type="ARBA" id="ARBA00023180"/>
    </source>
</evidence>
<dbReference type="InterPro" id="IPR037272">
    <property type="entry name" value="SNS_sf"/>
</dbReference>
<feature type="compositionally biased region" description="Acidic residues" evidence="10">
    <location>
        <begin position="76"/>
        <end position="92"/>
    </location>
</feature>
<evidence type="ECO:0000256" key="6">
    <source>
        <dbReference type="ARBA" id="ARBA00022989"/>
    </source>
</evidence>
<feature type="binding site" evidence="9">
    <location>
        <position position="486"/>
    </location>
    <ligand>
        <name>Na(+)</name>
        <dbReference type="ChEBI" id="CHEBI:29101"/>
        <label>1</label>
    </ligand>
</feature>
<evidence type="ECO:0000256" key="2">
    <source>
        <dbReference type="ARBA" id="ARBA00006459"/>
    </source>
</evidence>
<feature type="compositionally biased region" description="Basic and acidic residues" evidence="10">
    <location>
        <begin position="41"/>
        <end position="58"/>
    </location>
</feature>
<keyword evidence="8" id="KW-0325">Glycoprotein</keyword>
<keyword evidence="6 11" id="KW-1133">Transmembrane helix</keyword>
<dbReference type="Proteomes" id="UP000887560">
    <property type="component" value="Unplaced"/>
</dbReference>
<name>A0A915PDQ9_9BILA</name>
<evidence type="ECO:0000256" key="3">
    <source>
        <dbReference type="ARBA" id="ARBA00022448"/>
    </source>
</evidence>
<dbReference type="WBParaSite" id="scf7180000424256.g12663">
    <property type="protein sequence ID" value="scf7180000424256.g12663"/>
    <property type="gene ID" value="scf7180000424256.g12663"/>
</dbReference>
<evidence type="ECO:0000256" key="11">
    <source>
        <dbReference type="SAM" id="Phobius"/>
    </source>
</evidence>
<feature type="transmembrane region" description="Helical" evidence="11">
    <location>
        <begin position="353"/>
        <end position="374"/>
    </location>
</feature>
<keyword evidence="7 11" id="KW-0472">Membrane</keyword>
<evidence type="ECO:0000256" key="4">
    <source>
        <dbReference type="ARBA" id="ARBA00022692"/>
    </source>
</evidence>
<protein>
    <submittedName>
        <fullName evidence="13">Uncharacterized protein</fullName>
    </submittedName>
</protein>
<reference evidence="13" key="1">
    <citation type="submission" date="2022-11" db="UniProtKB">
        <authorList>
            <consortium name="WormBaseParasite"/>
        </authorList>
    </citation>
    <scope>IDENTIFICATION</scope>
</reference>
<feature type="transmembrane region" description="Helical" evidence="11">
    <location>
        <begin position="239"/>
        <end position="258"/>
    </location>
</feature>
<comment type="similarity">
    <text evidence="2">Belongs to the sodium:neurotransmitter symporter (SNF) (TC 2.A.22) family.</text>
</comment>
<keyword evidence="9" id="KW-0479">Metal-binding</keyword>
<dbReference type="GO" id="GO:0089718">
    <property type="term" value="P:amino acid import across plasma membrane"/>
    <property type="evidence" value="ECO:0007669"/>
    <property type="project" value="TreeGrafter"/>
</dbReference>
<dbReference type="InterPro" id="IPR000175">
    <property type="entry name" value="Na/ntran_symport"/>
</dbReference>
<dbReference type="GO" id="GO:0005886">
    <property type="term" value="C:plasma membrane"/>
    <property type="evidence" value="ECO:0007669"/>
    <property type="project" value="TreeGrafter"/>
</dbReference>
<evidence type="ECO:0000256" key="9">
    <source>
        <dbReference type="PIRSR" id="PIRSR600175-1"/>
    </source>
</evidence>
<proteinExistence type="inferred from homology"/>
<dbReference type="GO" id="GO:0015179">
    <property type="term" value="F:L-amino acid transmembrane transporter activity"/>
    <property type="evidence" value="ECO:0007669"/>
    <property type="project" value="TreeGrafter"/>
</dbReference>
<evidence type="ECO:0000256" key="5">
    <source>
        <dbReference type="ARBA" id="ARBA00022847"/>
    </source>
</evidence>
<dbReference type="GO" id="GO:0046872">
    <property type="term" value="F:metal ion binding"/>
    <property type="evidence" value="ECO:0007669"/>
    <property type="project" value="UniProtKB-KW"/>
</dbReference>
<dbReference type="AlphaFoldDB" id="A0A915PDQ9"/>
<feature type="transmembrane region" description="Helical" evidence="11">
    <location>
        <begin position="470"/>
        <end position="495"/>
    </location>
</feature>
<keyword evidence="3" id="KW-0813">Transport</keyword>
<dbReference type="PRINTS" id="PR00176">
    <property type="entry name" value="NANEUSMPORT"/>
</dbReference>
<dbReference type="PANTHER" id="PTHR11616:SF321">
    <property type="entry name" value="SODIUM-DEPENDENT NUTRIENT AMINO ACID TRANSPORTER 1-RELATED"/>
    <property type="match status" value="1"/>
</dbReference>